<dbReference type="EMBL" id="PDCK01000040">
    <property type="protein sequence ID" value="PRQ52181.1"/>
    <property type="molecule type" value="Genomic_DNA"/>
</dbReference>
<comment type="caution">
    <text evidence="1">The sequence shown here is derived from an EMBL/GenBank/DDBJ whole genome shotgun (WGS) entry which is preliminary data.</text>
</comment>
<organism evidence="1 2">
    <name type="scientific">Rosa chinensis</name>
    <name type="common">China rose</name>
    <dbReference type="NCBI Taxonomy" id="74649"/>
    <lineage>
        <taxon>Eukaryota</taxon>
        <taxon>Viridiplantae</taxon>
        <taxon>Streptophyta</taxon>
        <taxon>Embryophyta</taxon>
        <taxon>Tracheophyta</taxon>
        <taxon>Spermatophyta</taxon>
        <taxon>Magnoliopsida</taxon>
        <taxon>eudicotyledons</taxon>
        <taxon>Gunneridae</taxon>
        <taxon>Pentapetalae</taxon>
        <taxon>rosids</taxon>
        <taxon>fabids</taxon>
        <taxon>Rosales</taxon>
        <taxon>Rosaceae</taxon>
        <taxon>Rosoideae</taxon>
        <taxon>Rosoideae incertae sedis</taxon>
        <taxon>Rosa</taxon>
    </lineage>
</organism>
<gene>
    <name evidence="1" type="ORF">RchiOBHm_Chr2g0152671</name>
</gene>
<keyword evidence="2" id="KW-1185">Reference proteome</keyword>
<name>A0A2P6S0I3_ROSCH</name>
<evidence type="ECO:0000313" key="1">
    <source>
        <dbReference type="EMBL" id="PRQ52181.1"/>
    </source>
</evidence>
<reference evidence="1 2" key="1">
    <citation type="journal article" date="2018" name="Nat. Genet.">
        <title>The Rosa genome provides new insights in the design of modern roses.</title>
        <authorList>
            <person name="Bendahmane M."/>
        </authorList>
    </citation>
    <scope>NUCLEOTIDE SEQUENCE [LARGE SCALE GENOMIC DNA]</scope>
    <source>
        <strain evidence="2">cv. Old Blush</strain>
    </source>
</reference>
<evidence type="ECO:0000313" key="2">
    <source>
        <dbReference type="Proteomes" id="UP000238479"/>
    </source>
</evidence>
<dbReference type="Proteomes" id="UP000238479">
    <property type="component" value="Chromosome 2"/>
</dbReference>
<dbReference type="Gramene" id="PRQ52181">
    <property type="protein sequence ID" value="PRQ52181"/>
    <property type="gene ID" value="RchiOBHm_Chr2g0152671"/>
</dbReference>
<proteinExistence type="predicted"/>
<accession>A0A2P6S0I3</accession>
<dbReference type="AlphaFoldDB" id="A0A2P6S0I3"/>
<protein>
    <submittedName>
        <fullName evidence="1">Uncharacterized protein</fullName>
    </submittedName>
</protein>
<sequence>MNIVKPLPGIAHSDSSVTLGTDFTSLKLLNAVNELHSHRQYGSFSHRCYPPTTTLPRNCKYPPPPFHQTKLKTHTKSSIQLLTNTHSSSSSSILQFLIFCSISETLDSPRKKNWGKKRLGI</sequence>